<feature type="compositionally biased region" description="Polar residues" evidence="1">
    <location>
        <begin position="110"/>
        <end position="121"/>
    </location>
</feature>
<feature type="compositionally biased region" description="Basic residues" evidence="1">
    <location>
        <begin position="410"/>
        <end position="424"/>
    </location>
</feature>
<feature type="compositionally biased region" description="Low complexity" evidence="1">
    <location>
        <begin position="503"/>
        <end position="527"/>
    </location>
</feature>
<evidence type="ECO:0000256" key="2">
    <source>
        <dbReference type="SAM" id="SignalP"/>
    </source>
</evidence>
<feature type="region of interest" description="Disordered" evidence="1">
    <location>
        <begin position="248"/>
        <end position="278"/>
    </location>
</feature>
<keyword evidence="2" id="KW-0732">Signal</keyword>
<protein>
    <recommendedName>
        <fullName evidence="4">Adhesive plaque matrix protein-like</fullName>
    </recommendedName>
</protein>
<feature type="compositionally biased region" description="Polar residues" evidence="1">
    <location>
        <begin position="458"/>
        <end position="474"/>
    </location>
</feature>
<reference evidence="3" key="1">
    <citation type="submission" date="2014-05" db="EMBL/GenBank/DDBJ databases">
        <authorList>
            <person name="Chronopoulou M."/>
        </authorList>
    </citation>
    <scope>NUCLEOTIDE SEQUENCE</scope>
    <source>
        <tissue evidence="3">Whole organism</tissue>
    </source>
</reference>
<feature type="compositionally biased region" description="Low complexity" evidence="1">
    <location>
        <begin position="330"/>
        <end position="341"/>
    </location>
</feature>
<feature type="chain" id="PRO_5005487719" description="Adhesive plaque matrix protein-like" evidence="2">
    <location>
        <begin position="25"/>
        <end position="722"/>
    </location>
</feature>
<feature type="region of interest" description="Disordered" evidence="1">
    <location>
        <begin position="458"/>
        <end position="535"/>
    </location>
</feature>
<evidence type="ECO:0000256" key="1">
    <source>
        <dbReference type="SAM" id="MobiDB-lite"/>
    </source>
</evidence>
<feature type="compositionally biased region" description="Low complexity" evidence="1">
    <location>
        <begin position="122"/>
        <end position="138"/>
    </location>
</feature>
<dbReference type="AlphaFoldDB" id="A0A0K2TFF8"/>
<organism evidence="3">
    <name type="scientific">Lepeophtheirus salmonis</name>
    <name type="common">Salmon louse</name>
    <name type="synonym">Caligus salmonis</name>
    <dbReference type="NCBI Taxonomy" id="72036"/>
    <lineage>
        <taxon>Eukaryota</taxon>
        <taxon>Metazoa</taxon>
        <taxon>Ecdysozoa</taxon>
        <taxon>Arthropoda</taxon>
        <taxon>Crustacea</taxon>
        <taxon>Multicrustacea</taxon>
        <taxon>Hexanauplia</taxon>
        <taxon>Copepoda</taxon>
        <taxon>Siphonostomatoida</taxon>
        <taxon>Caligidae</taxon>
        <taxon>Lepeophtheirus</taxon>
    </lineage>
</organism>
<feature type="region of interest" description="Disordered" evidence="1">
    <location>
        <begin position="330"/>
        <end position="351"/>
    </location>
</feature>
<accession>A0A0K2TFF8</accession>
<feature type="signal peptide" evidence="2">
    <location>
        <begin position="1"/>
        <end position="24"/>
    </location>
</feature>
<feature type="region of interest" description="Disordered" evidence="1">
    <location>
        <begin position="110"/>
        <end position="158"/>
    </location>
</feature>
<feature type="region of interest" description="Disordered" evidence="1">
    <location>
        <begin position="392"/>
        <end position="444"/>
    </location>
</feature>
<feature type="region of interest" description="Disordered" evidence="1">
    <location>
        <begin position="652"/>
        <end position="722"/>
    </location>
</feature>
<evidence type="ECO:0000313" key="3">
    <source>
        <dbReference type="EMBL" id="CDW24585.1"/>
    </source>
</evidence>
<evidence type="ECO:0008006" key="4">
    <source>
        <dbReference type="Google" id="ProtNLM"/>
    </source>
</evidence>
<dbReference type="EMBL" id="HACA01007224">
    <property type="protein sequence ID" value="CDW24585.1"/>
    <property type="molecule type" value="Transcribed_RNA"/>
</dbReference>
<proteinExistence type="predicted"/>
<feature type="compositionally biased region" description="Polar residues" evidence="1">
    <location>
        <begin position="431"/>
        <end position="444"/>
    </location>
</feature>
<sequence length="722" mass="83745">MKGATPSYLHLLSLLLLFIIHVEAQSPKGNEISDTAFNEIIANYYNSTPFYGKIDPDELLSEFANKKVIRKRKLRPKKKEPKVKEMSYPLEPMNLPLKKMKKRIHLRQRQTTFSDTSRQSSPTPFTTVTTASTTMTPYPTEPPHMRNRPIYVPKPENMKDFSERSYDYEIDYFDRNGLRGGHYDEYDDDKEPLFFSDPELGKKIDPKEEEMLYAELENLFPAQSKSDRDPGYINYNKQEYKKANFKKEMMKDSPPSSREQPIYTPKYGHPYAEPLSQRNPMDTGIYDTGYVDPQTGHFDIPKIHQANEKYTEFVPTIPTTIATTTTRMVTTSTPMARTTTTKQSKPKPSLVKSLQRRFPRINDYDYQKLPSKENFEAEKDVSHLKAEHRIIHGSSFANHPGYRDLPPPPQRRRTPPRRQFHNTYKKPQFGHGNNRQHPSSPTQFVELSKEQDFFVPSTSFGQNVFNSPYSSQYDETPKPKPMHPQYKTQEQQRYPTPKPKKVVPPTRSRFSSYGSSRPQYQSYSQPPTYTPPKVNNYIPPKTYNAPQKNEYKPIKQYAPEDSDTQIDSKFHEFRGNSEFSGYLDQSGHKEVVYDYDRGFPLLPPPPAMVATTQNFFGFSDVPKLGSKVNYNPPELIYNQLYENQFALGRKDAEEKPKNEGSRSNSFLNDGIFSSRSSASSYRQQGAVQPSPRRRQGSQVPSQRYLHKPYQSNGPFDERMMYQ</sequence>
<name>A0A0K2TFF8_LEPSM</name>